<dbReference type="EMBL" id="JAHRIQ010093824">
    <property type="protein sequence ID" value="MEQ2251702.1"/>
    <property type="molecule type" value="Genomic_DNA"/>
</dbReference>
<comment type="caution">
    <text evidence="1">The sequence shown here is derived from an EMBL/GenBank/DDBJ whole genome shotgun (WGS) entry which is preliminary data.</text>
</comment>
<gene>
    <name evidence="1" type="ORF">ILYODFUR_013823</name>
</gene>
<evidence type="ECO:0000313" key="2">
    <source>
        <dbReference type="Proteomes" id="UP001482620"/>
    </source>
</evidence>
<evidence type="ECO:0000313" key="1">
    <source>
        <dbReference type="EMBL" id="MEQ2251702.1"/>
    </source>
</evidence>
<protein>
    <submittedName>
        <fullName evidence="1">Uncharacterized protein</fullName>
    </submittedName>
</protein>
<reference evidence="1 2" key="1">
    <citation type="submission" date="2021-06" db="EMBL/GenBank/DDBJ databases">
        <authorList>
            <person name="Palmer J.M."/>
        </authorList>
    </citation>
    <scope>NUCLEOTIDE SEQUENCE [LARGE SCALE GENOMIC DNA]</scope>
    <source>
        <strain evidence="2">if_2019</strain>
        <tissue evidence="1">Muscle</tissue>
    </source>
</reference>
<name>A0ABV0V2U2_9TELE</name>
<accession>A0ABV0V2U2</accession>
<keyword evidence="2" id="KW-1185">Reference proteome</keyword>
<sequence length="118" mass="12761">MSSLDRPVTQGSSFHAGFCLLLDSSVALPDGLFQLFSEVDWTVGTLAMSSGLSFGFDWMDGSAVFCGSEVGFGSVYSEKSELLMQWSLNSSDRFPVSIHWSSADPFQNGTGVQLDRDS</sequence>
<organism evidence="1 2">
    <name type="scientific">Ilyodon furcidens</name>
    <name type="common">goldbreast splitfin</name>
    <dbReference type="NCBI Taxonomy" id="33524"/>
    <lineage>
        <taxon>Eukaryota</taxon>
        <taxon>Metazoa</taxon>
        <taxon>Chordata</taxon>
        <taxon>Craniata</taxon>
        <taxon>Vertebrata</taxon>
        <taxon>Euteleostomi</taxon>
        <taxon>Actinopterygii</taxon>
        <taxon>Neopterygii</taxon>
        <taxon>Teleostei</taxon>
        <taxon>Neoteleostei</taxon>
        <taxon>Acanthomorphata</taxon>
        <taxon>Ovalentaria</taxon>
        <taxon>Atherinomorphae</taxon>
        <taxon>Cyprinodontiformes</taxon>
        <taxon>Goodeidae</taxon>
        <taxon>Ilyodon</taxon>
    </lineage>
</organism>
<proteinExistence type="predicted"/>
<dbReference type="Proteomes" id="UP001482620">
    <property type="component" value="Unassembled WGS sequence"/>
</dbReference>